<feature type="domain" description="Helicase C-terminal" evidence="5">
    <location>
        <begin position="452"/>
        <end position="609"/>
    </location>
</feature>
<dbReference type="GO" id="GO:0006310">
    <property type="term" value="P:DNA recombination"/>
    <property type="evidence" value="ECO:0007669"/>
    <property type="project" value="TreeGrafter"/>
</dbReference>
<evidence type="ECO:0000259" key="5">
    <source>
        <dbReference type="PROSITE" id="PS51194"/>
    </source>
</evidence>
<dbReference type="GO" id="GO:0043138">
    <property type="term" value="F:3'-5' DNA helicase activity"/>
    <property type="evidence" value="ECO:0007669"/>
    <property type="project" value="TreeGrafter"/>
</dbReference>
<evidence type="ECO:0000256" key="3">
    <source>
        <dbReference type="ARBA" id="ARBA00023125"/>
    </source>
</evidence>
<dbReference type="InterPro" id="IPR001650">
    <property type="entry name" value="Helicase_C-like"/>
</dbReference>
<dbReference type="RefSeq" id="WP_123042229.1">
    <property type="nucleotide sequence ID" value="NZ_CP033433.1"/>
</dbReference>
<dbReference type="Pfam" id="PF00270">
    <property type="entry name" value="DEAD"/>
    <property type="match status" value="1"/>
</dbReference>
<dbReference type="Pfam" id="PF00271">
    <property type="entry name" value="Helicase_C"/>
    <property type="match status" value="1"/>
</dbReference>
<dbReference type="PANTHER" id="PTHR30580">
    <property type="entry name" value="PRIMOSOMAL PROTEIN N"/>
    <property type="match status" value="1"/>
</dbReference>
<feature type="domain" description="Helicase ATP-binding" evidence="4">
    <location>
        <begin position="267"/>
        <end position="419"/>
    </location>
</feature>
<evidence type="ECO:0000259" key="4">
    <source>
        <dbReference type="PROSITE" id="PS51192"/>
    </source>
</evidence>
<reference evidence="6 7" key="1">
    <citation type="submission" date="2018-10" db="EMBL/GenBank/DDBJ databases">
        <title>Genome Sequence of Cohnella sp.</title>
        <authorList>
            <person name="Srinivasan S."/>
            <person name="Kim M.K."/>
        </authorList>
    </citation>
    <scope>NUCLEOTIDE SEQUENCE [LARGE SCALE GENOMIC DNA]</scope>
    <source>
        <strain evidence="6 7">18JY8-7</strain>
    </source>
</reference>
<dbReference type="PANTHER" id="PTHR30580:SF1">
    <property type="entry name" value="COMF OPERON PROTEIN 1"/>
    <property type="match status" value="1"/>
</dbReference>
<dbReference type="SMART" id="SM00487">
    <property type="entry name" value="DEXDc"/>
    <property type="match status" value="1"/>
</dbReference>
<dbReference type="SUPFAM" id="SSF52540">
    <property type="entry name" value="P-loop containing nucleoside triphosphate hydrolases"/>
    <property type="match status" value="1"/>
</dbReference>
<dbReference type="Gene3D" id="3.40.50.300">
    <property type="entry name" value="P-loop containing nucleotide triphosphate hydrolases"/>
    <property type="match status" value="2"/>
</dbReference>
<proteinExistence type="predicted"/>
<keyword evidence="1" id="KW-0547">Nucleotide-binding</keyword>
<keyword evidence="2" id="KW-0067">ATP-binding</keyword>
<dbReference type="GO" id="GO:0006270">
    <property type="term" value="P:DNA replication initiation"/>
    <property type="evidence" value="ECO:0007669"/>
    <property type="project" value="TreeGrafter"/>
</dbReference>
<dbReference type="Proteomes" id="UP000269097">
    <property type="component" value="Chromosome"/>
</dbReference>
<keyword evidence="6" id="KW-0347">Helicase</keyword>
<dbReference type="PROSITE" id="PS51192">
    <property type="entry name" value="HELICASE_ATP_BIND_1"/>
    <property type="match status" value="1"/>
</dbReference>
<dbReference type="InterPro" id="IPR027417">
    <property type="entry name" value="P-loop_NTPase"/>
</dbReference>
<dbReference type="InterPro" id="IPR014001">
    <property type="entry name" value="Helicase_ATP-bd"/>
</dbReference>
<name>A0A3G3K267_9BACL</name>
<dbReference type="InterPro" id="IPR011545">
    <property type="entry name" value="DEAD/DEAH_box_helicase_dom"/>
</dbReference>
<evidence type="ECO:0000313" key="7">
    <source>
        <dbReference type="Proteomes" id="UP000269097"/>
    </source>
</evidence>
<keyword evidence="6" id="KW-0378">Hydrolase</keyword>
<dbReference type="PROSITE" id="PS51194">
    <property type="entry name" value="HELICASE_CTER"/>
    <property type="match status" value="1"/>
</dbReference>
<accession>A0A3G3K267</accession>
<dbReference type="AlphaFoldDB" id="A0A3G3K267"/>
<sequence>MRATLYEVVWFSGRKLAGMSVCWEVDFHYWTSTAFRQGIHEGWGDMGRGQAEDSAQTPSEIVWLDEPLPLGMAECAVVLRNEKRRRRTREWVMNRRHGVNGHDAGNFREAYKEGRSLGEKARVAAERLQGRGYLLPEALAAFEETAAELLPVLQVAALMGSIRFTAAVAQLSGRRAAVHCRRCGSGGRQLHRTPCAACGRPECAYCEVCLTMGRCRECELLILGEALASVALAVEADDSETFKKRWKLSPAQGEAASTALQFLADRLAQRQKRHVFLLWAVTGAGKTEMMFPLLEAVLSAGGRAAVASPRRDVVLELAPRLAAAFPHVSRVVLYGGSEDKFENGALTLATTHQLIRFREAFDLIVLDEVDAFPYHNDPALHHAAAQARKKGGVTVLLSATPPVGMQRKARWGLLSHAKVSVRYHRRPLPVPKRVTIPAVSSWTGSKRRVPNTLKKTLQASIERGAQVFVFIPFIYHVGPLIRLFRGYAGDFGIRPEEVDGTSSRDPDRGTKVMAFRERTLRLLVTTTILERGVTIPKSDVFVLDADKPLFDAASLVQMAGRAGRSADDPNGSVYFAAPAWTSSQRSACRQIRGMNAFASRKGFLIKGDS</sequence>
<dbReference type="GO" id="GO:0003677">
    <property type="term" value="F:DNA binding"/>
    <property type="evidence" value="ECO:0007669"/>
    <property type="project" value="UniProtKB-KW"/>
</dbReference>
<dbReference type="GO" id="GO:0005524">
    <property type="term" value="F:ATP binding"/>
    <property type="evidence" value="ECO:0007669"/>
    <property type="project" value="UniProtKB-KW"/>
</dbReference>
<keyword evidence="3" id="KW-0238">DNA-binding</keyword>
<evidence type="ECO:0000313" key="6">
    <source>
        <dbReference type="EMBL" id="AYQ74147.1"/>
    </source>
</evidence>
<evidence type="ECO:0000256" key="1">
    <source>
        <dbReference type="ARBA" id="ARBA00022741"/>
    </source>
</evidence>
<dbReference type="GO" id="GO:0006302">
    <property type="term" value="P:double-strand break repair"/>
    <property type="evidence" value="ECO:0007669"/>
    <property type="project" value="TreeGrafter"/>
</dbReference>
<dbReference type="EMBL" id="CP033433">
    <property type="protein sequence ID" value="AYQ74147.1"/>
    <property type="molecule type" value="Genomic_DNA"/>
</dbReference>
<organism evidence="6 7">
    <name type="scientific">Cohnella candidum</name>
    <dbReference type="NCBI Taxonomy" id="2674991"/>
    <lineage>
        <taxon>Bacteria</taxon>
        <taxon>Bacillati</taxon>
        <taxon>Bacillota</taxon>
        <taxon>Bacilli</taxon>
        <taxon>Bacillales</taxon>
        <taxon>Paenibacillaceae</taxon>
        <taxon>Cohnella</taxon>
    </lineage>
</organism>
<keyword evidence="7" id="KW-1185">Reference proteome</keyword>
<dbReference type="SMART" id="SM00490">
    <property type="entry name" value="HELICc"/>
    <property type="match status" value="1"/>
</dbReference>
<dbReference type="KEGG" id="coh:EAV92_17200"/>
<protein>
    <submittedName>
        <fullName evidence="6">DEAD/DEAH box helicase</fullName>
    </submittedName>
</protein>
<gene>
    <name evidence="6" type="ORF">EAV92_17200</name>
</gene>
<evidence type="ECO:0000256" key="2">
    <source>
        <dbReference type="ARBA" id="ARBA00022840"/>
    </source>
</evidence>